<keyword evidence="1" id="KW-0614">Plasmid</keyword>
<dbReference type="RefSeq" id="WP_142831579.1">
    <property type="nucleotide sequence ID" value="NZ_CP117268.1"/>
</dbReference>
<evidence type="ECO:0000313" key="2">
    <source>
        <dbReference type="Proteomes" id="UP000318939"/>
    </source>
</evidence>
<reference evidence="1 2" key="2">
    <citation type="journal article" date="2023" name="MicrobiologyOpen">
        <title>Genomics of the tumorigenes clade of the family Rhizobiaceae and description of Rhizobium rhododendri sp. nov.</title>
        <authorList>
            <person name="Kuzmanovic N."/>
            <person name="diCenzo G.C."/>
            <person name="Bunk B."/>
            <person name="Sproeer C."/>
            <person name="Fruehling A."/>
            <person name="Neumann-Schaal M."/>
            <person name="Overmann J."/>
            <person name="Smalla K."/>
        </authorList>
    </citation>
    <scope>NUCLEOTIDE SEQUENCE [LARGE SCALE GENOMIC DNA]</scope>
    <source>
        <strain evidence="2">rho-6.2</strain>
        <plasmid evidence="1 2">unnamed1</plasmid>
    </source>
</reference>
<sequence>MTGKFHVMLASQNKADDIGPERSVDKGETFRALFVAGAMPWAPINSCALDGKPRGRALH</sequence>
<reference evidence="1 2" key="1">
    <citation type="journal article" date="2019" name="Phytopathology">
        <title>A Novel Group of Rhizobium tumorigenes-Like Agrobacteria Associated with Crown Gall Disease of Rhododendron and Blueberry.</title>
        <authorList>
            <person name="Kuzmanovic N."/>
            <person name="Behrens P."/>
            <person name="Idczak E."/>
            <person name="Wagner S."/>
            <person name="Gotz M."/>
            <person name="Sproer C."/>
            <person name="Bunk B."/>
            <person name="Overmann J."/>
            <person name="Smalla K."/>
        </authorList>
    </citation>
    <scope>NUCLEOTIDE SEQUENCE [LARGE SCALE GENOMIC DNA]</scope>
    <source>
        <strain evidence="2">rho-6.2</strain>
    </source>
</reference>
<accession>A0ABY8IQ55</accession>
<geneLocation type="plasmid" evidence="1 2">
    <name>unnamed1</name>
</geneLocation>
<protein>
    <recommendedName>
        <fullName evidence="3">Transposase</fullName>
    </recommendedName>
</protein>
<name>A0ABY8IQ55_9HYPH</name>
<keyword evidence="2" id="KW-1185">Reference proteome</keyword>
<evidence type="ECO:0008006" key="3">
    <source>
        <dbReference type="Google" id="ProtNLM"/>
    </source>
</evidence>
<evidence type="ECO:0000313" key="1">
    <source>
        <dbReference type="EMBL" id="WFS25842.1"/>
    </source>
</evidence>
<organism evidence="1 2">
    <name type="scientific">Rhizobium rhododendri</name>
    <dbReference type="NCBI Taxonomy" id="2506430"/>
    <lineage>
        <taxon>Bacteria</taxon>
        <taxon>Pseudomonadati</taxon>
        <taxon>Pseudomonadota</taxon>
        <taxon>Alphaproteobacteria</taxon>
        <taxon>Hyphomicrobiales</taxon>
        <taxon>Rhizobiaceae</taxon>
        <taxon>Rhizobium/Agrobacterium group</taxon>
        <taxon>Rhizobium</taxon>
    </lineage>
</organism>
<dbReference type="EMBL" id="CP117268">
    <property type="protein sequence ID" value="WFS25842.1"/>
    <property type="molecule type" value="Genomic_DNA"/>
</dbReference>
<gene>
    <name evidence="1" type="ORF">PR018_20090</name>
</gene>
<dbReference type="Proteomes" id="UP000318939">
    <property type="component" value="Plasmid unnamed1"/>
</dbReference>
<proteinExistence type="predicted"/>